<evidence type="ECO:0000313" key="2">
    <source>
        <dbReference type="Proteomes" id="UP000265520"/>
    </source>
</evidence>
<protein>
    <submittedName>
        <fullName evidence="1">DNA topoisomerase 2-binding protein 1-like</fullName>
    </submittedName>
</protein>
<comment type="caution">
    <text evidence="1">The sequence shown here is derived from an EMBL/GenBank/DDBJ whole genome shotgun (WGS) entry which is preliminary data.</text>
</comment>
<reference evidence="1 2" key="1">
    <citation type="journal article" date="2018" name="Front. Plant Sci.">
        <title>Red Clover (Trifolium pratense) and Zigzag Clover (T. medium) - A Picture of Genomic Similarities and Differences.</title>
        <authorList>
            <person name="Dluhosova J."/>
            <person name="Istvanek J."/>
            <person name="Nedelnik J."/>
            <person name="Repkova J."/>
        </authorList>
    </citation>
    <scope>NUCLEOTIDE SEQUENCE [LARGE SCALE GENOMIC DNA]</scope>
    <source>
        <strain evidence="2">cv. 10/8</strain>
        <tissue evidence="1">Leaf</tissue>
    </source>
</reference>
<dbReference type="Proteomes" id="UP000265520">
    <property type="component" value="Unassembled WGS sequence"/>
</dbReference>
<evidence type="ECO:0000313" key="1">
    <source>
        <dbReference type="EMBL" id="MCI68848.1"/>
    </source>
</evidence>
<sequence length="54" mass="6036">MLVSDCIKSHYLAECRILASEMRKLVNMVRKGGGSRCLSFNDKLTHIVIGNPTE</sequence>
<feature type="non-terminal residue" evidence="1">
    <location>
        <position position="54"/>
    </location>
</feature>
<dbReference type="InterPro" id="IPR036420">
    <property type="entry name" value="BRCT_dom_sf"/>
</dbReference>
<keyword evidence="2" id="KW-1185">Reference proteome</keyword>
<dbReference type="SUPFAM" id="SSF52113">
    <property type="entry name" value="BRCT domain"/>
    <property type="match status" value="1"/>
</dbReference>
<dbReference type="EMBL" id="LXQA010744196">
    <property type="protein sequence ID" value="MCI68848.1"/>
    <property type="molecule type" value="Genomic_DNA"/>
</dbReference>
<proteinExistence type="predicted"/>
<dbReference type="Gene3D" id="3.40.50.10190">
    <property type="entry name" value="BRCT domain"/>
    <property type="match status" value="1"/>
</dbReference>
<accession>A0A392U6Z1</accession>
<organism evidence="1 2">
    <name type="scientific">Trifolium medium</name>
    <dbReference type="NCBI Taxonomy" id="97028"/>
    <lineage>
        <taxon>Eukaryota</taxon>
        <taxon>Viridiplantae</taxon>
        <taxon>Streptophyta</taxon>
        <taxon>Embryophyta</taxon>
        <taxon>Tracheophyta</taxon>
        <taxon>Spermatophyta</taxon>
        <taxon>Magnoliopsida</taxon>
        <taxon>eudicotyledons</taxon>
        <taxon>Gunneridae</taxon>
        <taxon>Pentapetalae</taxon>
        <taxon>rosids</taxon>
        <taxon>fabids</taxon>
        <taxon>Fabales</taxon>
        <taxon>Fabaceae</taxon>
        <taxon>Papilionoideae</taxon>
        <taxon>50 kb inversion clade</taxon>
        <taxon>NPAAA clade</taxon>
        <taxon>Hologalegina</taxon>
        <taxon>IRL clade</taxon>
        <taxon>Trifolieae</taxon>
        <taxon>Trifolium</taxon>
    </lineage>
</organism>
<keyword evidence="1" id="KW-0413">Isomerase</keyword>
<name>A0A392U6Z1_9FABA</name>
<dbReference type="GO" id="GO:0016853">
    <property type="term" value="F:isomerase activity"/>
    <property type="evidence" value="ECO:0007669"/>
    <property type="project" value="UniProtKB-KW"/>
</dbReference>
<dbReference type="AlphaFoldDB" id="A0A392U6Z1"/>